<dbReference type="InterPro" id="IPR037401">
    <property type="entry name" value="SnoaL-like"/>
</dbReference>
<name>A0A3E0VQE0_9MICO</name>
<accession>A0A3E0VQE0</accession>
<evidence type="ECO:0000313" key="2">
    <source>
        <dbReference type="EMBL" id="RFA11668.1"/>
    </source>
</evidence>
<dbReference type="PANTHER" id="PTHR41252:SF1">
    <property type="entry name" value="BLR2505 PROTEIN"/>
    <property type="match status" value="1"/>
</dbReference>
<gene>
    <name evidence="2" type="ORF">B7R22_18445</name>
</gene>
<reference evidence="2 3" key="1">
    <citation type="submission" date="2017-04" db="EMBL/GenBank/DDBJ databases">
        <title>Comparative genome analysis of Subtercola boreus.</title>
        <authorList>
            <person name="Cho Y.-J."/>
            <person name="Cho A."/>
            <person name="Kim O.-S."/>
            <person name="Lee J.-I."/>
        </authorList>
    </citation>
    <scope>NUCLEOTIDE SEQUENCE [LARGE SCALE GENOMIC DNA]</scope>
    <source>
        <strain evidence="2 3">P27479</strain>
    </source>
</reference>
<dbReference type="Proteomes" id="UP000256541">
    <property type="component" value="Unassembled WGS sequence"/>
</dbReference>
<dbReference type="EMBL" id="NBXB01000087">
    <property type="protein sequence ID" value="RFA11668.1"/>
    <property type="molecule type" value="Genomic_DNA"/>
</dbReference>
<comment type="caution">
    <text evidence="2">The sequence shown here is derived from an EMBL/GenBank/DDBJ whole genome shotgun (WGS) entry which is preliminary data.</text>
</comment>
<dbReference type="PANTHER" id="PTHR41252">
    <property type="entry name" value="BLR2505 PROTEIN"/>
    <property type="match status" value="1"/>
</dbReference>
<evidence type="ECO:0000259" key="1">
    <source>
        <dbReference type="Pfam" id="PF12680"/>
    </source>
</evidence>
<feature type="domain" description="SnoaL-like" evidence="1">
    <location>
        <begin position="17"/>
        <end position="123"/>
    </location>
</feature>
<dbReference type="AlphaFoldDB" id="A0A3E0VQE0"/>
<dbReference type="Gene3D" id="3.10.450.50">
    <property type="match status" value="1"/>
</dbReference>
<proteinExistence type="predicted"/>
<dbReference type="RefSeq" id="WP_116413164.1">
    <property type="nucleotide sequence ID" value="NZ_NBXB01000087.1"/>
</dbReference>
<dbReference type="SUPFAM" id="SSF54427">
    <property type="entry name" value="NTF2-like"/>
    <property type="match status" value="1"/>
</dbReference>
<dbReference type="InterPro" id="IPR032710">
    <property type="entry name" value="NTF2-like_dom_sf"/>
</dbReference>
<evidence type="ECO:0000313" key="3">
    <source>
        <dbReference type="Proteomes" id="UP000256541"/>
    </source>
</evidence>
<dbReference type="OrthoDB" id="8451859at2"/>
<dbReference type="Pfam" id="PF12680">
    <property type="entry name" value="SnoaL_2"/>
    <property type="match status" value="1"/>
</dbReference>
<protein>
    <submittedName>
        <fullName evidence="2">DUF4440 domain-containing protein</fullName>
    </submittedName>
</protein>
<organism evidence="2 3">
    <name type="scientific">Subtercola boreus</name>
    <dbReference type="NCBI Taxonomy" id="120213"/>
    <lineage>
        <taxon>Bacteria</taxon>
        <taxon>Bacillati</taxon>
        <taxon>Actinomycetota</taxon>
        <taxon>Actinomycetes</taxon>
        <taxon>Micrococcales</taxon>
        <taxon>Microbacteriaceae</taxon>
        <taxon>Subtercola</taxon>
    </lineage>
</organism>
<sequence>MSITAGVDMSADPATVVRRQYIASAAGDLEAWRQTVANDIEWTETAGFPLGGTYRRPDAVIEGVFEALGDVWDDWITHDDTYIVDGERVVVLGRYSARNKATGFPLEARVAHTFVVRGGQIVRFEQYVDSATVQNAMVTTSESANR</sequence>